<name>A0AC34QCC4_9BILA</name>
<reference evidence="2" key="1">
    <citation type="submission" date="2022-11" db="UniProtKB">
        <authorList>
            <consortium name="WormBaseParasite"/>
        </authorList>
    </citation>
    <scope>IDENTIFICATION</scope>
</reference>
<organism evidence="1 2">
    <name type="scientific">Panagrolaimus sp. JU765</name>
    <dbReference type="NCBI Taxonomy" id="591449"/>
    <lineage>
        <taxon>Eukaryota</taxon>
        <taxon>Metazoa</taxon>
        <taxon>Ecdysozoa</taxon>
        <taxon>Nematoda</taxon>
        <taxon>Chromadorea</taxon>
        <taxon>Rhabditida</taxon>
        <taxon>Tylenchina</taxon>
        <taxon>Panagrolaimomorpha</taxon>
        <taxon>Panagrolaimoidea</taxon>
        <taxon>Panagrolaimidae</taxon>
        <taxon>Panagrolaimus</taxon>
    </lineage>
</organism>
<evidence type="ECO:0000313" key="2">
    <source>
        <dbReference type="WBParaSite" id="JU765_v2.g1498.t1"/>
    </source>
</evidence>
<proteinExistence type="predicted"/>
<dbReference type="Proteomes" id="UP000887576">
    <property type="component" value="Unplaced"/>
</dbReference>
<dbReference type="WBParaSite" id="JU765_v2.g1498.t1">
    <property type="protein sequence ID" value="JU765_v2.g1498.t1"/>
    <property type="gene ID" value="JU765_v2.g1498"/>
</dbReference>
<sequence length="605" mass="68377">MASIDEKLSAFVMDSESSGRKWVRTLWEPMANIETVKECVAVGDIHGDNEFKLILVDIIGDQCRLKLLKGITVINDSYLAETPVGIIIFVCDPGDPPCVGVAVGSSLLVYRNMKPYYRFSLPPDGIHPAEIELWKSAMKKLINHKELFDGLNQIRSEVSLLRMSFHSQSFLTLETEEERKNVLAQISSQSGEKLNISNQLITCATTIKKNETGKAETDIIILGTELGTIYWIDSQAYNVLAQCKIGATPFKLFAHGQFDLESRLFVCTRESDVIVIKKNSRDDIKTATITMKSPVSTIAASKSQIVMATRDNHLVFCTFKGRKQSEVQVSEPIIDMESFFYEPRQYSGILVAFRQRVDIYMDNFVVDSLKIDSSIDWIKFGRLGREDAVLLIGTILGGIGIYIFRRTATLTAHSAEIGPPAAQSVKLSIPKKSKAFIDQSLREREDPPKMHQTYQRDLYMLRLHITKAYTELTSSNTLPTKESEKMDVSVNVYESEKMDVSVNVYGFGPNFRIEVKAMTLTEVSNQKRWISFKVDKNLYKIEREMIPMPILMKNVEVNFTNAVRCLHPENGMQGEVKIIITVETKKAPVWLTTFEMPLSEQPMIS</sequence>
<protein>
    <submittedName>
        <fullName evidence="2">Bardet-Biedl syndrome 1 N-terminal domain-containing protein</fullName>
    </submittedName>
</protein>
<accession>A0AC34QCC4</accession>
<evidence type="ECO:0000313" key="1">
    <source>
        <dbReference type="Proteomes" id="UP000887576"/>
    </source>
</evidence>